<gene>
    <name evidence="1" type="ORF">PVAND_017539</name>
</gene>
<reference evidence="1" key="1">
    <citation type="submission" date="2021-03" db="EMBL/GenBank/DDBJ databases">
        <title>Chromosome level genome of the anhydrobiotic midge Polypedilum vanderplanki.</title>
        <authorList>
            <person name="Yoshida Y."/>
            <person name="Kikawada T."/>
            <person name="Gusev O."/>
        </authorList>
    </citation>
    <scope>NUCLEOTIDE SEQUENCE</scope>
    <source>
        <strain evidence="1">NIAS01</strain>
        <tissue evidence="1">Whole body or cell culture</tissue>
    </source>
</reference>
<sequence length="290" mass="31140">MNYHWIPSTVHQAMPAGGNAVYAGNDSDGSPIYVGRAYHEGENLPAKIIPSKQSCYVPYNGLEIFQSHFEYLSGSGFTWVQSSNGHVPAGAVSTGNTANHEPLYIGRAHHEGSLTPGKVHRSHGCLYLPYGGAEQSTLYYEVLVCKQKSEWVSTTAHSPLPANAIHAGNDSDGTAIYVGRCYHESDLLPAKVLPSRNVAYVSYGGQEIPKYSYDVLCGGNVQWIPSSNGVAHSNAVVGGNTGSGETLYIGRAHYQGSVTPGKIHPSHSVLYIPYGGLEVAIPNYEVLVEY</sequence>
<accession>A0A9J6BJC1</accession>
<evidence type="ECO:0000313" key="1">
    <source>
        <dbReference type="EMBL" id="KAG5669655.1"/>
    </source>
</evidence>
<dbReference type="Pfam" id="PF11901">
    <property type="entry name" value="DM9"/>
    <property type="match status" value="2"/>
</dbReference>
<name>A0A9J6BJC1_POLVA</name>
<dbReference type="PANTHER" id="PTHR31649">
    <property type="entry name" value="AGAP009604-PA"/>
    <property type="match status" value="1"/>
</dbReference>
<dbReference type="SMART" id="SM00696">
    <property type="entry name" value="DM9"/>
    <property type="match status" value="4"/>
</dbReference>
<proteinExistence type="predicted"/>
<dbReference type="OrthoDB" id="1925699at2759"/>
<dbReference type="PANTHER" id="PTHR31649:SF10">
    <property type="entry name" value="IP19903P-RELATED"/>
    <property type="match status" value="1"/>
</dbReference>
<protein>
    <submittedName>
        <fullName evidence="1">Uncharacterized protein</fullName>
    </submittedName>
</protein>
<keyword evidence="2" id="KW-1185">Reference proteome</keyword>
<comment type="caution">
    <text evidence="1">The sequence shown here is derived from an EMBL/GenBank/DDBJ whole genome shotgun (WGS) entry which is preliminary data.</text>
</comment>
<dbReference type="Proteomes" id="UP001107558">
    <property type="component" value="Chromosome 4"/>
</dbReference>
<organism evidence="1 2">
    <name type="scientific">Polypedilum vanderplanki</name>
    <name type="common">Sleeping chironomid midge</name>
    <dbReference type="NCBI Taxonomy" id="319348"/>
    <lineage>
        <taxon>Eukaryota</taxon>
        <taxon>Metazoa</taxon>
        <taxon>Ecdysozoa</taxon>
        <taxon>Arthropoda</taxon>
        <taxon>Hexapoda</taxon>
        <taxon>Insecta</taxon>
        <taxon>Pterygota</taxon>
        <taxon>Neoptera</taxon>
        <taxon>Endopterygota</taxon>
        <taxon>Diptera</taxon>
        <taxon>Nematocera</taxon>
        <taxon>Chironomoidea</taxon>
        <taxon>Chironomidae</taxon>
        <taxon>Chironominae</taxon>
        <taxon>Polypedilum</taxon>
        <taxon>Polypedilum</taxon>
    </lineage>
</organism>
<dbReference type="EMBL" id="JADBJN010000004">
    <property type="protein sequence ID" value="KAG5669655.1"/>
    <property type="molecule type" value="Genomic_DNA"/>
</dbReference>
<dbReference type="AlphaFoldDB" id="A0A9J6BJC1"/>
<dbReference type="InterPro" id="IPR006616">
    <property type="entry name" value="DM9_repeat"/>
</dbReference>
<evidence type="ECO:0000313" key="2">
    <source>
        <dbReference type="Proteomes" id="UP001107558"/>
    </source>
</evidence>